<keyword evidence="10" id="KW-0548">Nucleotidyltransferase</keyword>
<reference evidence="10 11" key="1">
    <citation type="submission" date="2018-07" db="EMBL/GenBank/DDBJ databases">
        <title>Genomic Encyclopedia of Type Strains, Phase III (KMG-III): the genomes of soil and plant-associated and newly described type strains.</title>
        <authorList>
            <person name="Whitman W."/>
        </authorList>
    </citation>
    <scope>NUCLEOTIDE SEQUENCE [LARGE SCALE GENOMIC DNA]</scope>
    <source>
        <strain evidence="10 11">CECT 8236</strain>
    </source>
</reference>
<keyword evidence="7 8" id="KW-0501">Molybdenum cofactor biosynthesis</keyword>
<dbReference type="PANTHER" id="PTHR19136:SF81">
    <property type="entry name" value="MOLYBDENUM COFACTOR GUANYLYLTRANSFERASE"/>
    <property type="match status" value="1"/>
</dbReference>
<evidence type="ECO:0000256" key="6">
    <source>
        <dbReference type="ARBA" id="ARBA00023134"/>
    </source>
</evidence>
<dbReference type="OrthoDB" id="9788394at2"/>
<evidence type="ECO:0000313" key="11">
    <source>
        <dbReference type="Proteomes" id="UP000256869"/>
    </source>
</evidence>
<dbReference type="InterPro" id="IPR029044">
    <property type="entry name" value="Nucleotide-diphossugar_trans"/>
</dbReference>
<comment type="cofactor">
    <cofactor evidence="8">
        <name>Mg(2+)</name>
        <dbReference type="ChEBI" id="CHEBI:18420"/>
    </cofactor>
</comment>
<evidence type="ECO:0000256" key="3">
    <source>
        <dbReference type="ARBA" id="ARBA00022723"/>
    </source>
</evidence>
<dbReference type="EMBL" id="QRDY01000001">
    <property type="protein sequence ID" value="RED65581.1"/>
    <property type="molecule type" value="Genomic_DNA"/>
</dbReference>
<name>A0A3D9IV22_9BACL</name>
<feature type="binding site" evidence="8">
    <location>
        <position position="101"/>
    </location>
    <ligand>
        <name>GTP</name>
        <dbReference type="ChEBI" id="CHEBI:37565"/>
    </ligand>
</feature>
<feature type="binding site" evidence="8">
    <location>
        <begin position="8"/>
        <end position="10"/>
    </location>
    <ligand>
        <name>GTP</name>
        <dbReference type="ChEBI" id="CHEBI:37565"/>
    </ligand>
</feature>
<evidence type="ECO:0000256" key="5">
    <source>
        <dbReference type="ARBA" id="ARBA00022842"/>
    </source>
</evidence>
<dbReference type="Pfam" id="PF12804">
    <property type="entry name" value="NTP_transf_3"/>
    <property type="match status" value="1"/>
</dbReference>
<evidence type="ECO:0000259" key="9">
    <source>
        <dbReference type="Pfam" id="PF12804"/>
    </source>
</evidence>
<comment type="catalytic activity">
    <reaction evidence="8">
        <text>Mo-molybdopterin + GTP + H(+) = Mo-molybdopterin guanine dinucleotide + diphosphate</text>
        <dbReference type="Rhea" id="RHEA:34243"/>
        <dbReference type="ChEBI" id="CHEBI:15378"/>
        <dbReference type="ChEBI" id="CHEBI:33019"/>
        <dbReference type="ChEBI" id="CHEBI:37565"/>
        <dbReference type="ChEBI" id="CHEBI:71302"/>
        <dbReference type="ChEBI" id="CHEBI:71310"/>
        <dbReference type="EC" id="2.7.7.77"/>
    </reaction>
</comment>
<comment type="domain">
    <text evidence="8">The N-terminal domain determines nucleotide recognition and specific binding, while the C-terminal domain determines the specific binding to the target protein.</text>
</comment>
<comment type="function">
    <text evidence="8">Transfers a GMP moiety from GTP to Mo-molybdopterin (Mo-MPT) cofactor (Moco or molybdenum cofactor) to form Mo-molybdopterin guanine dinucleotide (Mo-MGD) cofactor.</text>
</comment>
<keyword evidence="6 8" id="KW-0342">GTP-binding</keyword>
<dbReference type="GO" id="GO:0061603">
    <property type="term" value="F:molybdenum cofactor guanylyltransferase activity"/>
    <property type="evidence" value="ECO:0007669"/>
    <property type="project" value="UniProtKB-EC"/>
</dbReference>
<feature type="domain" description="MobA-like NTP transferase" evidence="9">
    <location>
        <begin position="5"/>
        <end position="161"/>
    </location>
</feature>
<dbReference type="InterPro" id="IPR013482">
    <property type="entry name" value="Molybde_CF_guanTrfase"/>
</dbReference>
<dbReference type="EC" id="2.7.7.77" evidence="8"/>
<proteinExistence type="inferred from homology"/>
<comment type="caution">
    <text evidence="8">Lacks conserved residue(s) required for the propagation of feature annotation.</text>
</comment>
<keyword evidence="4 8" id="KW-0547">Nucleotide-binding</keyword>
<dbReference type="SUPFAM" id="SSF53448">
    <property type="entry name" value="Nucleotide-diphospho-sugar transferases"/>
    <property type="match status" value="1"/>
</dbReference>
<keyword evidence="11" id="KW-1185">Reference proteome</keyword>
<evidence type="ECO:0000256" key="4">
    <source>
        <dbReference type="ARBA" id="ARBA00022741"/>
    </source>
</evidence>
<feature type="binding site" evidence="8">
    <location>
        <position position="21"/>
    </location>
    <ligand>
        <name>GTP</name>
        <dbReference type="ChEBI" id="CHEBI:37565"/>
    </ligand>
</feature>
<keyword evidence="2 8" id="KW-0808">Transferase</keyword>
<accession>A0A3D9IV22</accession>
<comment type="subcellular location">
    <subcellularLocation>
        <location evidence="8">Cytoplasm</location>
    </subcellularLocation>
</comment>
<evidence type="ECO:0000256" key="1">
    <source>
        <dbReference type="ARBA" id="ARBA00022490"/>
    </source>
</evidence>
<dbReference type="GO" id="GO:0006777">
    <property type="term" value="P:Mo-molybdopterin cofactor biosynthetic process"/>
    <property type="evidence" value="ECO:0007669"/>
    <property type="project" value="UniProtKB-KW"/>
</dbReference>
<dbReference type="RefSeq" id="WP_115990549.1">
    <property type="nucleotide sequence ID" value="NZ_QRDY01000001.1"/>
</dbReference>
<sequence>MDKTAVILAGGQGRRMGGVNKALLLLNKETFIERQLRIAREWTDEIIVVSNDDDLLFRLSAVKELKLIGDSDEYVGEGPLAGLHAGLFAATRPYVWIVGCDQPMLDGKAADFLMERMTRGSFQASVPNINGRTQPLHGIYRKEAASIAGALLASGHRKLLDLLERLSCIEVEQAEFAEHGIAVAFSDDVDTPEQYDRVKSLFPDDEGVQRSKS</sequence>
<dbReference type="PANTHER" id="PTHR19136">
    <property type="entry name" value="MOLYBDENUM COFACTOR GUANYLYLTRANSFERASE"/>
    <property type="match status" value="1"/>
</dbReference>
<keyword evidence="1 8" id="KW-0963">Cytoplasm</keyword>
<organism evidence="10 11">
    <name type="scientific">Cohnella lupini</name>
    <dbReference type="NCBI Taxonomy" id="1294267"/>
    <lineage>
        <taxon>Bacteria</taxon>
        <taxon>Bacillati</taxon>
        <taxon>Bacillota</taxon>
        <taxon>Bacilli</taxon>
        <taxon>Bacillales</taxon>
        <taxon>Paenibacillaceae</taxon>
        <taxon>Cohnella</taxon>
    </lineage>
</organism>
<comment type="caution">
    <text evidence="10">The sequence shown here is derived from an EMBL/GenBank/DDBJ whole genome shotgun (WGS) entry which is preliminary data.</text>
</comment>
<dbReference type="CDD" id="cd02503">
    <property type="entry name" value="MobA"/>
    <property type="match status" value="1"/>
</dbReference>
<dbReference type="Gene3D" id="3.90.550.10">
    <property type="entry name" value="Spore Coat Polysaccharide Biosynthesis Protein SpsA, Chain A"/>
    <property type="match status" value="1"/>
</dbReference>
<evidence type="ECO:0000256" key="2">
    <source>
        <dbReference type="ARBA" id="ARBA00022679"/>
    </source>
</evidence>
<evidence type="ECO:0000313" key="10">
    <source>
        <dbReference type="EMBL" id="RED65581.1"/>
    </source>
</evidence>
<evidence type="ECO:0000256" key="8">
    <source>
        <dbReference type="HAMAP-Rule" id="MF_00316"/>
    </source>
</evidence>
<dbReference type="Proteomes" id="UP000256869">
    <property type="component" value="Unassembled WGS sequence"/>
</dbReference>
<dbReference type="GO" id="GO:0005525">
    <property type="term" value="F:GTP binding"/>
    <property type="evidence" value="ECO:0007669"/>
    <property type="project" value="UniProtKB-UniRule"/>
</dbReference>
<comment type="similarity">
    <text evidence="8">Belongs to the MobA family.</text>
</comment>
<protein>
    <recommendedName>
        <fullName evidence="8">Probable molybdenum cofactor guanylyltransferase</fullName>
        <shortName evidence="8">MoCo guanylyltransferase</shortName>
        <ecNumber evidence="8">2.7.7.77</ecNumber>
    </recommendedName>
    <alternativeName>
        <fullName evidence="8">GTP:molybdopterin guanylyltransferase</fullName>
    </alternativeName>
    <alternativeName>
        <fullName evidence="8">Mo-MPT guanylyltransferase</fullName>
    </alternativeName>
    <alternativeName>
        <fullName evidence="8">Molybdopterin guanylyltransferase</fullName>
    </alternativeName>
    <alternativeName>
        <fullName evidence="8">Molybdopterin-guanine dinucleotide synthase</fullName>
        <shortName evidence="8">MGD synthase</shortName>
    </alternativeName>
</protein>
<gene>
    <name evidence="8" type="primary">mobA</name>
    <name evidence="10" type="ORF">DFP95_10169</name>
</gene>
<dbReference type="GO" id="GO:0046872">
    <property type="term" value="F:metal ion binding"/>
    <property type="evidence" value="ECO:0007669"/>
    <property type="project" value="UniProtKB-KW"/>
</dbReference>
<dbReference type="AlphaFoldDB" id="A0A3D9IV22"/>
<feature type="binding site" evidence="8">
    <location>
        <position position="70"/>
    </location>
    <ligand>
        <name>GTP</name>
        <dbReference type="ChEBI" id="CHEBI:37565"/>
    </ligand>
</feature>
<dbReference type="InterPro" id="IPR025877">
    <property type="entry name" value="MobA-like_NTP_Trfase"/>
</dbReference>
<keyword evidence="5 8" id="KW-0460">Magnesium</keyword>
<feature type="binding site" evidence="8">
    <location>
        <position position="101"/>
    </location>
    <ligand>
        <name>Mg(2+)</name>
        <dbReference type="ChEBI" id="CHEBI:18420"/>
    </ligand>
</feature>
<keyword evidence="3 8" id="KW-0479">Metal-binding</keyword>
<evidence type="ECO:0000256" key="7">
    <source>
        <dbReference type="ARBA" id="ARBA00023150"/>
    </source>
</evidence>
<dbReference type="GO" id="GO:0005737">
    <property type="term" value="C:cytoplasm"/>
    <property type="evidence" value="ECO:0007669"/>
    <property type="project" value="UniProtKB-SubCell"/>
</dbReference>
<dbReference type="HAMAP" id="MF_00316">
    <property type="entry name" value="MobA"/>
    <property type="match status" value="1"/>
</dbReference>